<gene>
    <name evidence="1" type="ORF">ACM01_08055</name>
</gene>
<reference evidence="1 2" key="1">
    <citation type="submission" date="2015-06" db="EMBL/GenBank/DDBJ databases">
        <authorList>
            <person name="Ju K.-S."/>
            <person name="Doroghazi J.R."/>
            <person name="Metcalf W.W."/>
        </authorList>
    </citation>
    <scope>NUCLEOTIDE SEQUENCE [LARGE SCALE GENOMIC DNA]</scope>
    <source>
        <strain evidence="1 2">NRRL 3414</strain>
    </source>
</reference>
<dbReference type="InterPro" id="IPR009014">
    <property type="entry name" value="Transketo_C/PFOR_II"/>
</dbReference>
<dbReference type="RefSeq" id="WP_048580402.1">
    <property type="nucleotide sequence ID" value="NZ_LFNT01000006.1"/>
</dbReference>
<proteinExistence type="predicted"/>
<accession>A0A0J7ZJV7</accession>
<name>A0A0J7ZJV7_STRVR</name>
<dbReference type="SUPFAM" id="SSF52922">
    <property type="entry name" value="TK C-terminal domain-like"/>
    <property type="match status" value="1"/>
</dbReference>
<organism evidence="1 2">
    <name type="scientific">Streptomyces viridochromogenes</name>
    <dbReference type="NCBI Taxonomy" id="1938"/>
    <lineage>
        <taxon>Bacteria</taxon>
        <taxon>Bacillati</taxon>
        <taxon>Actinomycetota</taxon>
        <taxon>Actinomycetes</taxon>
        <taxon>Kitasatosporales</taxon>
        <taxon>Streptomycetaceae</taxon>
        <taxon>Streptomyces</taxon>
    </lineage>
</organism>
<dbReference type="Gene3D" id="3.40.50.970">
    <property type="match status" value="1"/>
</dbReference>
<dbReference type="PATRIC" id="fig|1938.3.peg.5936"/>
<comment type="caution">
    <text evidence="1">The sequence shown here is derived from an EMBL/GenBank/DDBJ whole genome shotgun (WGS) entry which is preliminary data.</text>
</comment>
<sequence>MPCASEASLADLAIPTLYPADAQDVLDFGLHAQFLSRFSGLWSGLKITTAVADAASTAVVARDRISVVEGDIGAGTHKPSSMLLGAQLMALERSLHEVRLPRAVEYARLNRLNHVVQRGSSDRIGILTSGKTYLDVREAPRMIGLTDEDLARYGVRILKLGMIFPLERDAVIEFADGLDQVVVVEEKRPFLEPAVKEILFGRSHAPFVHGKQDKERRSLFGRSGELDADSIAAGLSRVLAALGVEAARAWRQRPRARAALSLPLLARSPYYCSGCRAWRRCRQRPPRCRAGRPRRR</sequence>
<dbReference type="EMBL" id="LFNT01000006">
    <property type="protein sequence ID" value="KMS75712.1"/>
    <property type="molecule type" value="Genomic_DNA"/>
</dbReference>
<evidence type="ECO:0000313" key="1">
    <source>
        <dbReference type="EMBL" id="KMS75712.1"/>
    </source>
</evidence>
<protein>
    <submittedName>
        <fullName evidence="1">Uncharacterized protein</fullName>
    </submittedName>
</protein>
<dbReference type="AlphaFoldDB" id="A0A0J7ZJV7"/>
<evidence type="ECO:0000313" key="2">
    <source>
        <dbReference type="Proteomes" id="UP000037432"/>
    </source>
</evidence>
<dbReference type="Proteomes" id="UP000037432">
    <property type="component" value="Unassembled WGS sequence"/>
</dbReference>